<reference evidence="2" key="1">
    <citation type="submission" date="2018-02" db="EMBL/GenBank/DDBJ databases">
        <authorList>
            <person name="Miller M."/>
            <person name="Deiulio A."/>
            <person name="Douthitt C."/>
            <person name="McMahon J."/>
            <person name="Holland C."/>
            <person name="Wiersma-Koch H."/>
            <person name="Turechek W."/>
            <person name="D'Elia T."/>
        </authorList>
    </citation>
    <scope>NUCLEOTIDE SEQUENCE [LARGE SCALE GENOMIC DNA]</scope>
</reference>
<feature type="transmembrane region" description="Helical" evidence="1">
    <location>
        <begin position="746"/>
        <end position="766"/>
    </location>
</feature>
<proteinExistence type="predicted"/>
<accession>A0A2P1JUZ5</accession>
<feature type="transmembrane region" description="Helical" evidence="1">
    <location>
        <begin position="644"/>
        <end position="661"/>
    </location>
</feature>
<evidence type="ECO:0000256" key="1">
    <source>
        <dbReference type="SAM" id="Phobius"/>
    </source>
</evidence>
<organism evidence="2 3">
    <name type="scientific">Xanthomonas phage RiverRider</name>
    <dbReference type="NCBI Taxonomy" id="2108116"/>
    <lineage>
        <taxon>Viruses</taxon>
        <taxon>Duplodnaviria</taxon>
        <taxon>Heunggongvirae</taxon>
        <taxon>Uroviricota</taxon>
        <taxon>Caudoviricetes</taxon>
        <taxon>Schitoviridae</taxon>
        <taxon>Riverridervirus</taxon>
        <taxon>Riverridervirus riverrider</taxon>
    </lineage>
</organism>
<feature type="transmembrane region" description="Helical" evidence="1">
    <location>
        <begin position="704"/>
        <end position="734"/>
    </location>
</feature>
<feature type="transmembrane region" description="Helical" evidence="1">
    <location>
        <begin position="673"/>
        <end position="698"/>
    </location>
</feature>
<protein>
    <submittedName>
        <fullName evidence="2">Uncharacterized protein</fullName>
    </submittedName>
</protein>
<keyword evidence="3" id="KW-1185">Reference proteome</keyword>
<sequence>MGIFGSRKKTYVSSVVYNMAGDENERPSYLKTTVLGGVLNNVPSLGQTITNSYLNGPAIRFRSFARWSRRTGYTDTVGLVTGSISVGNSVDINVLKEQIPHAANQQVQVQSVKIGDADYTYWADRWMLENHPDQINEDWTADIEGQTIRILFNDVVTYSFVAADFIDTSRYLYATYLLANDPEQQPTVPGDIVVLAQGEPYPSTDGWEEINNSVVNTDVDLVTDIEKDVTYSDGRPAEHSKSSTTRTETYQEIHRVYMKDEFKGNKPDSDSTYSVESTMYQDQVRDVTEAVTVVSADEDIGGGVTKTTKTTTTTQNLSVQRSYRIDTQETIESSWSDAQVFIYRRGSGNAVLDAMFNPRTGEQQFFPFIPYRINNEFISPTNLPDVYEASKKALKKSTTGKYDDIIEKIKDNESLKDIDYAYSVFGVSLNVKEVACREYVYRFFKSILEVASVGTDGEYTAWKLAWDAADASLKQWSTWKAAQADSTNPLYGTPEPVQQPYPPMPTNEIKIRSDKNNVMNYNITISWNGITETEHTGHGRPGAKKGDLWFSRGVNEIFAELGYVGGIWGVLDNISVNDINLYWQDENDSYRIMNVRGLLHRNEIYKGKAVEIDAADALVDTDESGFIIPLHEGIYQSMPLTRSTQMATACSFIVFNCYQVVKKKWYQTGLFKVVLIIVIIIISIYTAGAGAAASAGILGSSAAVGAAIGLTGVAAIVVGAIANAIAAMILVSIIQRAAVALFGEKIGAIVAVIAAFVVLNVGTAMATGQSMASGFANMMRADNLLALTNTGLNAYTNYVNASTQDILLETQKIIEGYKVESEAIAQAYAEAFGVNKGVIDPLSLTEAARSYIPESPASFLERTLMVGSDIAGLSLDMLGNFSDLTLSTNLQT</sequence>
<dbReference type="EMBL" id="MG983743">
    <property type="protein sequence ID" value="AVO23154.1"/>
    <property type="molecule type" value="Genomic_DNA"/>
</dbReference>
<keyword evidence="1" id="KW-1133">Transmembrane helix</keyword>
<dbReference type="Proteomes" id="UP000241502">
    <property type="component" value="Segment"/>
</dbReference>
<keyword evidence="1" id="KW-0812">Transmembrane</keyword>
<keyword evidence="1" id="KW-0472">Membrane</keyword>
<evidence type="ECO:0000313" key="2">
    <source>
        <dbReference type="EMBL" id="AVO23154.1"/>
    </source>
</evidence>
<name>A0A2P1JUZ5_9CAUD</name>
<evidence type="ECO:0000313" key="3">
    <source>
        <dbReference type="Proteomes" id="UP000241502"/>
    </source>
</evidence>
<gene>
    <name evidence="2" type="ORF">RIVERRIDER_73</name>
</gene>